<name>A0A655T634_VIBCL</name>
<dbReference type="EMBL" id="CWQY01000052">
    <property type="protein sequence ID" value="CSD33792.1"/>
    <property type="molecule type" value="Genomic_DNA"/>
</dbReference>
<proteinExistence type="predicted"/>
<dbReference type="AlphaFoldDB" id="A0A655T634"/>
<reference evidence="3 4" key="1">
    <citation type="submission" date="2015-07" db="EMBL/GenBank/DDBJ databases">
        <authorList>
            <consortium name="Pathogen Informatics"/>
        </authorList>
    </citation>
    <scope>NUCLEOTIDE SEQUENCE [LARGE SCALE GENOMIC DNA]</scope>
    <source>
        <strain evidence="2 3">A316</strain>
        <strain evidence="1 4">A325</strain>
    </source>
</reference>
<accession>A0A655T634</accession>
<dbReference type="Proteomes" id="UP000046067">
    <property type="component" value="Unassembled WGS sequence"/>
</dbReference>
<evidence type="ECO:0000313" key="3">
    <source>
        <dbReference type="Proteomes" id="UP000041770"/>
    </source>
</evidence>
<evidence type="ECO:0000313" key="1">
    <source>
        <dbReference type="EMBL" id="CSC87345.1"/>
    </source>
</evidence>
<protein>
    <submittedName>
        <fullName evidence="1">Uncharacterized protein</fullName>
    </submittedName>
</protein>
<gene>
    <name evidence="2" type="ORF">ERS013200_03927</name>
    <name evidence="1" type="ORF">ERS013201_03786</name>
</gene>
<dbReference type="Proteomes" id="UP000041770">
    <property type="component" value="Unassembled WGS sequence"/>
</dbReference>
<evidence type="ECO:0000313" key="2">
    <source>
        <dbReference type="EMBL" id="CSD33792.1"/>
    </source>
</evidence>
<dbReference type="EMBL" id="CWQJ01000043">
    <property type="protein sequence ID" value="CSC87345.1"/>
    <property type="molecule type" value="Genomic_DNA"/>
</dbReference>
<sequence>MILRQQLFKLSNLTERFIDGALVVTLRFFLQTLSTACGFRQNFVLVSFRFANETLFILTGCNRIVKGIFYLLRWTSRLEVHINNHQAHIIAIDDLVECLLRALANLLTTTG</sequence>
<evidence type="ECO:0000313" key="4">
    <source>
        <dbReference type="Proteomes" id="UP000046067"/>
    </source>
</evidence>
<organism evidence="1 4">
    <name type="scientific">Vibrio cholerae</name>
    <dbReference type="NCBI Taxonomy" id="666"/>
    <lineage>
        <taxon>Bacteria</taxon>
        <taxon>Pseudomonadati</taxon>
        <taxon>Pseudomonadota</taxon>
        <taxon>Gammaproteobacteria</taxon>
        <taxon>Vibrionales</taxon>
        <taxon>Vibrionaceae</taxon>
        <taxon>Vibrio</taxon>
    </lineage>
</organism>